<dbReference type="Proteomes" id="UP001367508">
    <property type="component" value="Unassembled WGS sequence"/>
</dbReference>
<proteinExistence type="predicted"/>
<organism evidence="1 2">
    <name type="scientific">Canavalia gladiata</name>
    <name type="common">Sword bean</name>
    <name type="synonym">Dolichos gladiatus</name>
    <dbReference type="NCBI Taxonomy" id="3824"/>
    <lineage>
        <taxon>Eukaryota</taxon>
        <taxon>Viridiplantae</taxon>
        <taxon>Streptophyta</taxon>
        <taxon>Embryophyta</taxon>
        <taxon>Tracheophyta</taxon>
        <taxon>Spermatophyta</taxon>
        <taxon>Magnoliopsida</taxon>
        <taxon>eudicotyledons</taxon>
        <taxon>Gunneridae</taxon>
        <taxon>Pentapetalae</taxon>
        <taxon>rosids</taxon>
        <taxon>fabids</taxon>
        <taxon>Fabales</taxon>
        <taxon>Fabaceae</taxon>
        <taxon>Papilionoideae</taxon>
        <taxon>50 kb inversion clade</taxon>
        <taxon>NPAAA clade</taxon>
        <taxon>indigoferoid/millettioid clade</taxon>
        <taxon>Phaseoleae</taxon>
        <taxon>Canavalia</taxon>
    </lineage>
</organism>
<evidence type="ECO:0000313" key="2">
    <source>
        <dbReference type="Proteomes" id="UP001367508"/>
    </source>
</evidence>
<accession>A0AAN9MR27</accession>
<sequence length="94" mass="10418">MRWILPTIPGVNETNIAGTGSMENPAFSNDKVKKPSLGRNLFLVQQCSQMLSCGVEPPQWPTIWLVASERVKTIKGHEHAYQGPERSSPMTSHS</sequence>
<comment type="caution">
    <text evidence="1">The sequence shown here is derived from an EMBL/GenBank/DDBJ whole genome shotgun (WGS) entry which is preliminary data.</text>
</comment>
<reference evidence="1 2" key="1">
    <citation type="submission" date="2024-01" db="EMBL/GenBank/DDBJ databases">
        <title>The genomes of 5 underutilized Papilionoideae crops provide insights into root nodulation and disease resistanc.</title>
        <authorList>
            <person name="Jiang F."/>
        </authorList>
    </citation>
    <scope>NUCLEOTIDE SEQUENCE [LARGE SCALE GENOMIC DNA]</scope>
    <source>
        <strain evidence="1">LVBAO_FW01</strain>
        <tissue evidence="1">Leaves</tissue>
    </source>
</reference>
<dbReference type="EMBL" id="JAYMYQ010000001">
    <property type="protein sequence ID" value="KAK7359440.1"/>
    <property type="molecule type" value="Genomic_DNA"/>
</dbReference>
<keyword evidence="2" id="KW-1185">Reference proteome</keyword>
<protein>
    <submittedName>
        <fullName evidence="1">Uncharacterized protein</fullName>
    </submittedName>
</protein>
<gene>
    <name evidence="1" type="ORF">VNO77_01400</name>
</gene>
<name>A0AAN9MR27_CANGL</name>
<evidence type="ECO:0000313" key="1">
    <source>
        <dbReference type="EMBL" id="KAK7359440.1"/>
    </source>
</evidence>
<dbReference type="AlphaFoldDB" id="A0AAN9MR27"/>